<dbReference type="Gene3D" id="1.10.260.40">
    <property type="entry name" value="lambda repressor-like DNA-binding domains"/>
    <property type="match status" value="1"/>
</dbReference>
<dbReference type="Proteomes" id="UP000612899">
    <property type="component" value="Unassembled WGS sequence"/>
</dbReference>
<name>A0A8J3VHE2_9ACTN</name>
<dbReference type="InterPro" id="IPR010982">
    <property type="entry name" value="Lambda_DNA-bd_dom_sf"/>
</dbReference>
<dbReference type="Pfam" id="PF10901">
    <property type="entry name" value="DUF2690"/>
    <property type="match status" value="1"/>
</dbReference>
<dbReference type="SMART" id="SM00530">
    <property type="entry name" value="HTH_XRE"/>
    <property type="match status" value="1"/>
</dbReference>
<gene>
    <name evidence="2" type="ORF">Rhe02_44820</name>
</gene>
<keyword evidence="3" id="KW-1185">Reference proteome</keyword>
<dbReference type="SUPFAM" id="SSF47413">
    <property type="entry name" value="lambda repressor-like DNA-binding domains"/>
    <property type="match status" value="1"/>
</dbReference>
<dbReference type="AlphaFoldDB" id="A0A8J3VHE2"/>
<dbReference type="RefSeq" id="WP_203910233.1">
    <property type="nucleotide sequence ID" value="NZ_BONY01000027.1"/>
</dbReference>
<evidence type="ECO:0000259" key="1">
    <source>
        <dbReference type="PROSITE" id="PS50943"/>
    </source>
</evidence>
<dbReference type="PROSITE" id="PS50943">
    <property type="entry name" value="HTH_CROC1"/>
    <property type="match status" value="1"/>
</dbReference>
<dbReference type="InterPro" id="IPR001387">
    <property type="entry name" value="Cro/C1-type_HTH"/>
</dbReference>
<dbReference type="CDD" id="cd00093">
    <property type="entry name" value="HTH_XRE"/>
    <property type="match status" value="1"/>
</dbReference>
<dbReference type="InterPro" id="IPR021224">
    <property type="entry name" value="DUF2690"/>
</dbReference>
<proteinExistence type="predicted"/>
<accession>A0A8J3VHE2</accession>
<dbReference type="GO" id="GO:0003677">
    <property type="term" value="F:DNA binding"/>
    <property type="evidence" value="ECO:0007669"/>
    <property type="project" value="InterPro"/>
</dbReference>
<dbReference type="Pfam" id="PF13560">
    <property type="entry name" value="HTH_31"/>
    <property type="match status" value="1"/>
</dbReference>
<reference evidence="2" key="1">
    <citation type="submission" date="2021-01" db="EMBL/GenBank/DDBJ databases">
        <title>Whole genome shotgun sequence of Rhizocola hellebori NBRC 109834.</title>
        <authorList>
            <person name="Komaki H."/>
            <person name="Tamura T."/>
        </authorList>
    </citation>
    <scope>NUCLEOTIDE SEQUENCE</scope>
    <source>
        <strain evidence="2">NBRC 109834</strain>
    </source>
</reference>
<evidence type="ECO:0000313" key="3">
    <source>
        <dbReference type="Proteomes" id="UP000612899"/>
    </source>
</evidence>
<evidence type="ECO:0000313" key="2">
    <source>
        <dbReference type="EMBL" id="GIH06415.1"/>
    </source>
</evidence>
<comment type="caution">
    <text evidence="2">The sequence shown here is derived from an EMBL/GenBank/DDBJ whole genome shotgun (WGS) entry which is preliminary data.</text>
</comment>
<protein>
    <recommendedName>
        <fullName evidence="1">HTH cro/C1-type domain-containing protein</fullName>
    </recommendedName>
</protein>
<sequence length="237" mass="26027">MGAPLNADADLLRFGAGLRALIRSAGMPSLRELARRVHFSHTTIAEAASGRSLPTLEVLRAIVAACGADPAQWESQWHGLDRLRRNAEKSGDGRPPPADAESPWARVEVADGADPDEARCAAGAETVHARRIALRGQRRIVGVVELRYNPSTHAAWGRFKGYPILDRLAESGRKVDVTIDVVREHDGRRGPFEQEYSFDYHWGDLVVTGSGLFYACASIRIDGELVAYTETNRVFLK</sequence>
<feature type="domain" description="HTH cro/C1-type" evidence="1">
    <location>
        <begin position="18"/>
        <end position="73"/>
    </location>
</feature>
<organism evidence="2 3">
    <name type="scientific">Rhizocola hellebori</name>
    <dbReference type="NCBI Taxonomy" id="1392758"/>
    <lineage>
        <taxon>Bacteria</taxon>
        <taxon>Bacillati</taxon>
        <taxon>Actinomycetota</taxon>
        <taxon>Actinomycetes</taxon>
        <taxon>Micromonosporales</taxon>
        <taxon>Micromonosporaceae</taxon>
        <taxon>Rhizocola</taxon>
    </lineage>
</organism>
<dbReference type="EMBL" id="BONY01000027">
    <property type="protein sequence ID" value="GIH06415.1"/>
    <property type="molecule type" value="Genomic_DNA"/>
</dbReference>